<gene>
    <name evidence="2" type="ORF">D777_01154</name>
</gene>
<dbReference type="EMBL" id="ANIE01000003">
    <property type="protein sequence ID" value="KEF32520.1"/>
    <property type="molecule type" value="Genomic_DNA"/>
</dbReference>
<evidence type="ECO:0000313" key="3">
    <source>
        <dbReference type="Proteomes" id="UP000035057"/>
    </source>
</evidence>
<dbReference type="Proteomes" id="UP000035057">
    <property type="component" value="Unassembled WGS sequence"/>
</dbReference>
<accession>A0A072NHB2</accession>
<dbReference type="PATRIC" id="fig|1137280.3.peg.968"/>
<proteinExistence type="predicted"/>
<name>A0A072NHB2_9GAMM</name>
<evidence type="ECO:0000313" key="2">
    <source>
        <dbReference type="EMBL" id="KEF32520.1"/>
    </source>
</evidence>
<feature type="domain" description="DUF7352" evidence="1">
    <location>
        <begin position="1"/>
        <end position="91"/>
    </location>
</feature>
<evidence type="ECO:0000259" key="1">
    <source>
        <dbReference type="Pfam" id="PF24043"/>
    </source>
</evidence>
<dbReference type="STRING" id="1137280.D777_01154"/>
<sequence length="121" mass="13778">MKTIHKFRLEVGSQPTSLTLREGHRVVRCEYIVPDKAVYIWIEQPLNVGIPSVERQFRVVYSGQPVADSNEYIGTALDPFGPEAYHVFEIPVGEHQQEVYHAVEGGGDQFQGRELHQARVF</sequence>
<comment type="caution">
    <text evidence="2">The sequence shown here is derived from an EMBL/GenBank/DDBJ whole genome shotgun (WGS) entry which is preliminary data.</text>
</comment>
<dbReference type="AlphaFoldDB" id="A0A072NHB2"/>
<organism evidence="2 3">
    <name type="scientific">Marinobacter nitratireducens</name>
    <dbReference type="NCBI Taxonomy" id="1137280"/>
    <lineage>
        <taxon>Bacteria</taxon>
        <taxon>Pseudomonadati</taxon>
        <taxon>Pseudomonadota</taxon>
        <taxon>Gammaproteobacteria</taxon>
        <taxon>Pseudomonadales</taxon>
        <taxon>Marinobacteraceae</taxon>
        <taxon>Marinobacter</taxon>
    </lineage>
</organism>
<protein>
    <recommendedName>
        <fullName evidence="1">DUF7352 domain-containing protein</fullName>
    </recommendedName>
</protein>
<dbReference type="InterPro" id="IPR055776">
    <property type="entry name" value="DUF7352"/>
</dbReference>
<reference evidence="2 3" key="1">
    <citation type="submission" date="2012-12" db="EMBL/GenBank/DDBJ databases">
        <title>Genome assembly of Marinobacter sp. AK21.</title>
        <authorList>
            <person name="Khatri I."/>
            <person name="Kumar R."/>
            <person name="Vaidya B."/>
            <person name="Subramanian S."/>
            <person name="Pinnaka A."/>
        </authorList>
    </citation>
    <scope>NUCLEOTIDE SEQUENCE [LARGE SCALE GENOMIC DNA]</scope>
    <source>
        <strain evidence="2 3">AK21</strain>
    </source>
</reference>
<keyword evidence="3" id="KW-1185">Reference proteome</keyword>
<dbReference type="RefSeq" id="WP_051668941.1">
    <property type="nucleotide sequence ID" value="NZ_ANIE01000003.1"/>
</dbReference>
<dbReference type="Pfam" id="PF24043">
    <property type="entry name" value="DUF7352"/>
    <property type="match status" value="1"/>
</dbReference>